<keyword evidence="4" id="KW-0547">Nucleotide-binding</keyword>
<dbReference type="CDD" id="cd14858">
    <property type="entry name" value="TrmE_N"/>
    <property type="match status" value="1"/>
</dbReference>
<evidence type="ECO:0000256" key="5">
    <source>
        <dbReference type="ARBA" id="ARBA00023134"/>
    </source>
</evidence>
<keyword evidence="7" id="KW-0472">Membrane</keyword>
<evidence type="ECO:0000256" key="1">
    <source>
        <dbReference type="ARBA" id="ARBA00004173"/>
    </source>
</evidence>
<keyword evidence="3" id="KW-0819">tRNA processing</keyword>
<dbReference type="GO" id="GO:0005739">
    <property type="term" value="C:mitochondrion"/>
    <property type="evidence" value="ECO:0007669"/>
    <property type="project" value="UniProtKB-SubCell"/>
</dbReference>
<evidence type="ECO:0000256" key="6">
    <source>
        <dbReference type="SAM" id="MobiDB-lite"/>
    </source>
</evidence>
<dbReference type="CDD" id="cd04164">
    <property type="entry name" value="trmE"/>
    <property type="match status" value="1"/>
</dbReference>
<comment type="caution">
    <text evidence="9">The sequence shown here is derived from an EMBL/GenBank/DDBJ whole genome shotgun (WGS) entry which is preliminary data.</text>
</comment>
<evidence type="ECO:0000313" key="10">
    <source>
        <dbReference type="EMBL" id="KAG7364112.1"/>
    </source>
</evidence>
<evidence type="ECO:0000313" key="11">
    <source>
        <dbReference type="Proteomes" id="UP000693970"/>
    </source>
</evidence>
<dbReference type="EMBL" id="JAGRRH010000009">
    <property type="protein sequence ID" value="KAG7364112.1"/>
    <property type="molecule type" value="Genomic_DNA"/>
</dbReference>
<evidence type="ECO:0000313" key="9">
    <source>
        <dbReference type="EMBL" id="KAG7338712.1"/>
    </source>
</evidence>
<name>A0A9K3P911_9STRA</name>
<keyword evidence="11" id="KW-1185">Reference proteome</keyword>
<sequence length="685" mass="75166">MIDLRRRADCNRHATCHHLALAFHIVHNSQNLLQYFSSSHQQQLLQTMTRTRVQTTKQRINVALAATGVCFFLMRLSLPLYSVRPRLQQKSPAYNNIYLASAWISPSRLQSHRFRRPFDFSTSTLSGSYSLTEKNHRVSVRPSVLVLSTSLSSLSNQDPANPSAEEADLDDNDPSKDTIFALSSGFLGNQATAVAVIRISGPEAHQVLQSMITSNIPKPRQAALKKLFHPPDGSILDHALVLLFEHPHSFTGEDLVELQCHGSQAIIQRLLMDVLPSLQCRMAEPGEFTQRAFSNGKLDLIQVEALADVLSADTQSQVQQALLQLDGKVSKIYSEWRKQLVSGLAHAEAVIDFGDDEHLGDGADVYFEGIGLGDETADEALRRQQENVWGEVTAKMKRLQQSMEDHLEDGRRGELIREGVKIAIVGPPNAGKSSLFNVLARRDAAIVSPIAGTTRDVLQVSLDLGGVKCTLQDTAGVHSETIDILELEGMKRAQDVVKKADLVVAMVDSTDAFTGVQTVQQVLNEAGVTSASFDPKRLMLVKNKLDLTSNDETKNVPSLEHRNGKSTAESLDFGGGTFEMSCRTQEGIDSFLDALTLHVRKRTEGDNERSNGEGALITRARHRQHVEAAVAALERFSYLSAEGSMAVDMAAEELRLAASELGRITGAVDVEDVLDVLFADFCIGK</sequence>
<dbReference type="InterPro" id="IPR018948">
    <property type="entry name" value="GTP-bd_TrmE_N"/>
</dbReference>
<dbReference type="Pfam" id="PF12631">
    <property type="entry name" value="MnmE_helical"/>
    <property type="match status" value="1"/>
</dbReference>
<reference evidence="9" key="2">
    <citation type="submission" date="2021-04" db="EMBL/GenBank/DDBJ databases">
        <authorList>
            <person name="Podell S."/>
        </authorList>
    </citation>
    <scope>NUCLEOTIDE SEQUENCE</scope>
    <source>
        <strain evidence="9">Hildebrandi</strain>
    </source>
</reference>
<evidence type="ECO:0000256" key="3">
    <source>
        <dbReference type="ARBA" id="ARBA00022694"/>
    </source>
</evidence>
<feature type="region of interest" description="Disordered" evidence="6">
    <location>
        <begin position="153"/>
        <end position="174"/>
    </location>
</feature>
<dbReference type="Pfam" id="PF01926">
    <property type="entry name" value="MMR_HSR1"/>
    <property type="match status" value="1"/>
</dbReference>
<dbReference type="EMBL" id="JAGRRH010000051">
    <property type="protein sequence ID" value="KAG7338712.1"/>
    <property type="molecule type" value="Genomic_DNA"/>
</dbReference>
<dbReference type="PANTHER" id="PTHR42714">
    <property type="entry name" value="TRNA MODIFICATION GTPASE GTPBP3"/>
    <property type="match status" value="1"/>
</dbReference>
<proteinExistence type="inferred from homology"/>
<dbReference type="GO" id="GO:0030488">
    <property type="term" value="P:tRNA methylation"/>
    <property type="evidence" value="ECO:0007669"/>
    <property type="project" value="TreeGrafter"/>
</dbReference>
<protein>
    <submittedName>
        <fullName evidence="9">tRNA modification GTPase</fullName>
    </submittedName>
</protein>
<dbReference type="PROSITE" id="PS51709">
    <property type="entry name" value="G_TRME"/>
    <property type="match status" value="1"/>
</dbReference>
<dbReference type="NCBIfam" id="TIGR00231">
    <property type="entry name" value="small_GTP"/>
    <property type="match status" value="1"/>
</dbReference>
<keyword evidence="5" id="KW-0342">GTP-binding</keyword>
<dbReference type="AlphaFoldDB" id="A0A9K3P911"/>
<dbReference type="OrthoDB" id="188276at2759"/>
<dbReference type="GO" id="GO:0003924">
    <property type="term" value="F:GTPase activity"/>
    <property type="evidence" value="ECO:0007669"/>
    <property type="project" value="InterPro"/>
</dbReference>
<evidence type="ECO:0000259" key="8">
    <source>
        <dbReference type="PROSITE" id="PS51709"/>
    </source>
</evidence>
<keyword evidence="7" id="KW-0812">Transmembrane</keyword>
<dbReference type="GO" id="GO:0005525">
    <property type="term" value="F:GTP binding"/>
    <property type="evidence" value="ECO:0007669"/>
    <property type="project" value="UniProtKB-KW"/>
</dbReference>
<dbReference type="Proteomes" id="UP000693970">
    <property type="component" value="Unassembled WGS sequence"/>
</dbReference>
<dbReference type="FunFam" id="3.30.1360.120:FF:000007">
    <property type="entry name" value="tRNA modification GTPase GTPBP3, mitochondrial"/>
    <property type="match status" value="1"/>
</dbReference>
<evidence type="ECO:0000256" key="7">
    <source>
        <dbReference type="SAM" id="Phobius"/>
    </source>
</evidence>
<comment type="subcellular location">
    <subcellularLocation>
        <location evidence="1">Mitochondrion</location>
    </subcellularLocation>
</comment>
<dbReference type="HAMAP" id="MF_00379">
    <property type="entry name" value="GTPase_MnmE"/>
    <property type="match status" value="1"/>
</dbReference>
<dbReference type="InterPro" id="IPR031168">
    <property type="entry name" value="G_TrmE"/>
</dbReference>
<evidence type="ECO:0000256" key="2">
    <source>
        <dbReference type="ARBA" id="ARBA00011043"/>
    </source>
</evidence>
<feature type="domain" description="TrmE-type G" evidence="8">
    <location>
        <begin position="419"/>
        <end position="600"/>
    </location>
</feature>
<dbReference type="Pfam" id="PF10396">
    <property type="entry name" value="TrmE_N"/>
    <property type="match status" value="1"/>
</dbReference>
<feature type="transmembrane region" description="Helical" evidence="7">
    <location>
        <begin position="60"/>
        <end position="81"/>
    </location>
</feature>
<dbReference type="InterPro" id="IPR025867">
    <property type="entry name" value="MnmE_helical"/>
</dbReference>
<dbReference type="InterPro" id="IPR005225">
    <property type="entry name" value="Small_GTP-bd"/>
</dbReference>
<dbReference type="GO" id="GO:0002098">
    <property type="term" value="P:tRNA wobble uridine modification"/>
    <property type="evidence" value="ECO:0007669"/>
    <property type="project" value="TreeGrafter"/>
</dbReference>
<dbReference type="InterPro" id="IPR004520">
    <property type="entry name" value="GTPase_MnmE"/>
</dbReference>
<reference evidence="9" key="1">
    <citation type="journal article" date="2021" name="Sci. Rep.">
        <title>Diploid genomic architecture of Nitzschia inconspicua, an elite biomass production diatom.</title>
        <authorList>
            <person name="Oliver A."/>
            <person name="Podell S."/>
            <person name="Pinowska A."/>
            <person name="Traller J.C."/>
            <person name="Smith S.R."/>
            <person name="McClure R."/>
            <person name="Beliaev A."/>
            <person name="Bohutskyi P."/>
            <person name="Hill E.A."/>
            <person name="Rabines A."/>
            <person name="Zheng H."/>
            <person name="Allen L.Z."/>
            <person name="Kuo A."/>
            <person name="Grigoriev I.V."/>
            <person name="Allen A.E."/>
            <person name="Hazlebeck D."/>
            <person name="Allen E.E."/>
        </authorList>
    </citation>
    <scope>NUCLEOTIDE SEQUENCE</scope>
    <source>
        <strain evidence="9">Hildebrandi</strain>
    </source>
</reference>
<comment type="similarity">
    <text evidence="2">Belongs to the TRAFAC class TrmE-Era-EngA-EngB-Septin-like GTPase superfamily. TrmE GTPase family.</text>
</comment>
<dbReference type="PANTHER" id="PTHR42714:SF2">
    <property type="entry name" value="TRNA MODIFICATION GTPASE GTPBP3, MITOCHONDRIAL"/>
    <property type="match status" value="1"/>
</dbReference>
<gene>
    <name evidence="9" type="ORF">IV203_006348</name>
    <name evidence="10" type="ORF">IV203_037314</name>
</gene>
<keyword evidence="7" id="KW-1133">Transmembrane helix</keyword>
<organism evidence="9 11">
    <name type="scientific">Nitzschia inconspicua</name>
    <dbReference type="NCBI Taxonomy" id="303405"/>
    <lineage>
        <taxon>Eukaryota</taxon>
        <taxon>Sar</taxon>
        <taxon>Stramenopiles</taxon>
        <taxon>Ochrophyta</taxon>
        <taxon>Bacillariophyta</taxon>
        <taxon>Bacillariophyceae</taxon>
        <taxon>Bacillariophycidae</taxon>
        <taxon>Bacillariales</taxon>
        <taxon>Bacillariaceae</taxon>
        <taxon>Nitzschia</taxon>
    </lineage>
</organism>
<accession>A0A9K3P911</accession>
<dbReference type="InterPro" id="IPR006073">
    <property type="entry name" value="GTP-bd"/>
</dbReference>
<evidence type="ECO:0000256" key="4">
    <source>
        <dbReference type="ARBA" id="ARBA00022741"/>
    </source>
</evidence>